<keyword evidence="5 7" id="KW-0472">Membrane</keyword>
<feature type="transmembrane region" description="Helical" evidence="7">
    <location>
        <begin position="32"/>
        <end position="54"/>
    </location>
</feature>
<reference evidence="8" key="1">
    <citation type="submission" date="2020-10" db="EMBL/GenBank/DDBJ databases">
        <title>Chromosome-scale genome assembly of the Allis shad, Alosa alosa.</title>
        <authorList>
            <person name="Margot Z."/>
            <person name="Christophe K."/>
            <person name="Cabau C."/>
            <person name="Louis A."/>
            <person name="Berthelot C."/>
            <person name="Parey E."/>
            <person name="Roest Crollius H."/>
            <person name="Montfort J."/>
            <person name="Robinson-Rechavi M."/>
            <person name="Bucao C."/>
            <person name="Bouchez O."/>
            <person name="Gislard M."/>
            <person name="Lluch J."/>
            <person name="Milhes M."/>
            <person name="Lampietro C."/>
            <person name="Lopez Roques C."/>
            <person name="Donnadieu C."/>
            <person name="Braasch I."/>
            <person name="Desvignes T."/>
            <person name="Postlethwait J."/>
            <person name="Bobe J."/>
            <person name="Guiguen Y."/>
        </authorList>
    </citation>
    <scope>NUCLEOTIDE SEQUENCE</scope>
    <source>
        <strain evidence="8">M-15738</strain>
        <tissue evidence="8">Blood</tissue>
    </source>
</reference>
<feature type="transmembrane region" description="Helical" evidence="7">
    <location>
        <begin position="456"/>
        <end position="473"/>
    </location>
</feature>
<evidence type="ECO:0000256" key="5">
    <source>
        <dbReference type="ARBA" id="ARBA00023136"/>
    </source>
</evidence>
<proteinExistence type="inferred from homology"/>
<evidence type="ECO:0008006" key="10">
    <source>
        <dbReference type="Google" id="ProtNLM"/>
    </source>
</evidence>
<keyword evidence="3 7" id="KW-0812">Transmembrane</keyword>
<evidence type="ECO:0000256" key="1">
    <source>
        <dbReference type="ARBA" id="ARBA00004141"/>
    </source>
</evidence>
<evidence type="ECO:0000313" key="8">
    <source>
        <dbReference type="EMBL" id="KAG5283648.1"/>
    </source>
</evidence>
<dbReference type="Proteomes" id="UP000823561">
    <property type="component" value="Chromosome 3"/>
</dbReference>
<evidence type="ECO:0000256" key="3">
    <source>
        <dbReference type="ARBA" id="ARBA00022692"/>
    </source>
</evidence>
<feature type="transmembrane region" description="Helical" evidence="7">
    <location>
        <begin position="196"/>
        <end position="215"/>
    </location>
</feature>
<dbReference type="Pfam" id="PF00860">
    <property type="entry name" value="Xan_ur_permease"/>
    <property type="match status" value="1"/>
</dbReference>
<comment type="subcellular location">
    <subcellularLocation>
        <location evidence="1">Membrane</location>
        <topology evidence="1">Multi-pass membrane protein</topology>
    </subcellularLocation>
</comment>
<feature type="region of interest" description="Disordered" evidence="6">
    <location>
        <begin position="1"/>
        <end position="21"/>
    </location>
</feature>
<evidence type="ECO:0000256" key="4">
    <source>
        <dbReference type="ARBA" id="ARBA00022989"/>
    </source>
</evidence>
<sequence length="564" mass="60456">MVLGRQQTDASVQDPRGPQWTGSRRVDWCPPLVLNLAMALQHVLVQCSLLVLTVGMLQCRLQWTVAQRGQHLASLLFSSALATLLHTCTGSCLPLMQAPSLEMLVPALVLLSAKTGNEEDCRGQYSETERCDAQGSAERELQGMVVVAGLLQVCVGVCGLGGVCLRRCGPLVLAPLLCVLGLSIYREAALLCSDHWGFAALAVFLMVILSQHLRSVSFSALPDFVQFPFYSMLSVLLPVLIVWGVCVLLEFSGHLQLHTLSDLLPDPGVQNETAPRLLNDTHTHTVLSSGPSLKHSGTLPWISLPHTGVWRPLLSGRATAAGVAAALGSCCSSMAVYCLSSRFLGAPQPPAHACNRGLLSEGLATLTSALLGSTLGVVSSTANVCTLELSQCGSRRTVQLAAILGLLLGLSPRLTVLLSSIPLVIYGAILCVTYAVATATGVTYFQYGHMDSGRNIFNIGFTTFMALVLPRWFRLQPDVLSIGQSSANVFLLSVLTSPMLLIFLMAFLLENSVSGSLAERGLTRVEGKRGETVLVLSDGRQNHDERDATYEPPYVVRRLLAMPT</sequence>
<name>A0AAV6H8W0_9TELE</name>
<evidence type="ECO:0000313" key="9">
    <source>
        <dbReference type="Proteomes" id="UP000823561"/>
    </source>
</evidence>
<protein>
    <recommendedName>
        <fullName evidence="10">Solute carrier family 23 member 3</fullName>
    </recommendedName>
</protein>
<feature type="transmembrane region" description="Helical" evidence="7">
    <location>
        <begin position="75"/>
        <end position="96"/>
    </location>
</feature>
<dbReference type="InterPro" id="IPR006043">
    <property type="entry name" value="NCS2"/>
</dbReference>
<feature type="transmembrane region" description="Helical" evidence="7">
    <location>
        <begin position="227"/>
        <end position="251"/>
    </location>
</feature>
<dbReference type="AlphaFoldDB" id="A0AAV6H8W0"/>
<accession>A0AAV6H8W0</accession>
<dbReference type="GO" id="GO:0016020">
    <property type="term" value="C:membrane"/>
    <property type="evidence" value="ECO:0007669"/>
    <property type="project" value="UniProtKB-SubCell"/>
</dbReference>
<gene>
    <name evidence="8" type="ORF">AALO_G00044430</name>
</gene>
<evidence type="ECO:0000256" key="2">
    <source>
        <dbReference type="ARBA" id="ARBA00008821"/>
    </source>
</evidence>
<dbReference type="GO" id="GO:0022857">
    <property type="term" value="F:transmembrane transporter activity"/>
    <property type="evidence" value="ECO:0007669"/>
    <property type="project" value="InterPro"/>
</dbReference>
<comment type="caution">
    <text evidence="8">The sequence shown here is derived from an EMBL/GenBank/DDBJ whole genome shotgun (WGS) entry which is preliminary data.</text>
</comment>
<comment type="similarity">
    <text evidence="2">Belongs to the nucleobase:cation symporter-2 (NCS2) (TC 2.A.40) family.</text>
</comment>
<evidence type="ECO:0000256" key="6">
    <source>
        <dbReference type="SAM" id="MobiDB-lite"/>
    </source>
</evidence>
<dbReference type="EMBL" id="JADWDJ010000003">
    <property type="protein sequence ID" value="KAG5283648.1"/>
    <property type="molecule type" value="Genomic_DNA"/>
</dbReference>
<organism evidence="8 9">
    <name type="scientific">Alosa alosa</name>
    <name type="common">allis shad</name>
    <dbReference type="NCBI Taxonomy" id="278164"/>
    <lineage>
        <taxon>Eukaryota</taxon>
        <taxon>Metazoa</taxon>
        <taxon>Chordata</taxon>
        <taxon>Craniata</taxon>
        <taxon>Vertebrata</taxon>
        <taxon>Euteleostomi</taxon>
        <taxon>Actinopterygii</taxon>
        <taxon>Neopterygii</taxon>
        <taxon>Teleostei</taxon>
        <taxon>Clupei</taxon>
        <taxon>Clupeiformes</taxon>
        <taxon>Clupeoidei</taxon>
        <taxon>Clupeidae</taxon>
        <taxon>Alosa</taxon>
    </lineage>
</organism>
<feature type="transmembrane region" description="Helical" evidence="7">
    <location>
        <begin position="485"/>
        <end position="509"/>
    </location>
</feature>
<feature type="compositionally biased region" description="Polar residues" evidence="6">
    <location>
        <begin position="1"/>
        <end position="11"/>
    </location>
</feature>
<dbReference type="PANTHER" id="PTHR11119">
    <property type="entry name" value="XANTHINE-URACIL / VITAMIN C PERMEASE FAMILY MEMBER"/>
    <property type="match status" value="1"/>
</dbReference>
<evidence type="ECO:0000256" key="7">
    <source>
        <dbReference type="SAM" id="Phobius"/>
    </source>
</evidence>
<keyword evidence="4 7" id="KW-1133">Transmembrane helix</keyword>
<keyword evidence="9" id="KW-1185">Reference proteome</keyword>
<feature type="transmembrane region" description="Helical" evidence="7">
    <location>
        <begin position="144"/>
        <end position="165"/>
    </location>
</feature>
<feature type="transmembrane region" description="Helical" evidence="7">
    <location>
        <begin position="424"/>
        <end position="444"/>
    </location>
</feature>